<dbReference type="Gene3D" id="3.40.50.2300">
    <property type="match status" value="1"/>
</dbReference>
<feature type="region of interest" description="Disordered" evidence="7">
    <location>
        <begin position="534"/>
        <end position="565"/>
    </location>
</feature>
<evidence type="ECO:0000256" key="7">
    <source>
        <dbReference type="SAM" id="MobiDB-lite"/>
    </source>
</evidence>
<keyword evidence="5" id="KW-0418">Kinase</keyword>
<dbReference type="InterPro" id="IPR000014">
    <property type="entry name" value="PAS"/>
</dbReference>
<dbReference type="InterPro" id="IPR000700">
    <property type="entry name" value="PAS-assoc_C"/>
</dbReference>
<organism evidence="10 11">
    <name type="scientific">Haloplanus rubicundus</name>
    <dbReference type="NCBI Taxonomy" id="1547898"/>
    <lineage>
        <taxon>Archaea</taxon>
        <taxon>Methanobacteriati</taxon>
        <taxon>Methanobacteriota</taxon>
        <taxon>Stenosarchaea group</taxon>
        <taxon>Halobacteria</taxon>
        <taxon>Halobacteriales</taxon>
        <taxon>Haloferacaceae</taxon>
        <taxon>Haloplanus</taxon>
    </lineage>
</organism>
<dbReference type="InterPro" id="IPR035965">
    <property type="entry name" value="PAS-like_dom_sf"/>
</dbReference>
<dbReference type="Pfam" id="PF00512">
    <property type="entry name" value="HisKA"/>
    <property type="match status" value="1"/>
</dbReference>
<dbReference type="InterPro" id="IPR050736">
    <property type="entry name" value="Sensor_HK_Regulatory"/>
</dbReference>
<dbReference type="CDD" id="cd00130">
    <property type="entry name" value="PAS"/>
    <property type="match status" value="1"/>
</dbReference>
<dbReference type="KEGG" id="haj:DU500_04365"/>
<protein>
    <recommendedName>
        <fullName evidence="2">histidine kinase</fullName>
        <ecNumber evidence="2">2.7.13.3</ecNumber>
    </recommendedName>
</protein>
<dbReference type="InterPro" id="IPR003661">
    <property type="entry name" value="HisK_dim/P_dom"/>
</dbReference>
<proteinExistence type="predicted"/>
<keyword evidence="4" id="KW-0808">Transferase</keyword>
<name>A0A345E0L1_9EURY</name>
<dbReference type="InterPro" id="IPR029016">
    <property type="entry name" value="GAF-like_dom_sf"/>
</dbReference>
<dbReference type="EMBL" id="CP031150">
    <property type="protein sequence ID" value="AXG05733.1"/>
    <property type="molecule type" value="Genomic_DNA"/>
</dbReference>
<keyword evidence="6" id="KW-0902">Two-component regulatory system</keyword>
<dbReference type="Gene3D" id="3.30.565.10">
    <property type="entry name" value="Histidine kinase-like ATPase, C-terminal domain"/>
    <property type="match status" value="1"/>
</dbReference>
<dbReference type="PANTHER" id="PTHR43711">
    <property type="entry name" value="TWO-COMPONENT HISTIDINE KINASE"/>
    <property type="match status" value="1"/>
</dbReference>
<dbReference type="SUPFAM" id="SSF47384">
    <property type="entry name" value="Homodimeric domain of signal transducing histidine kinase"/>
    <property type="match status" value="1"/>
</dbReference>
<comment type="catalytic activity">
    <reaction evidence="1">
        <text>ATP + protein L-histidine = ADP + protein N-phospho-L-histidine.</text>
        <dbReference type="EC" id="2.7.13.3"/>
    </reaction>
</comment>
<dbReference type="NCBIfam" id="TIGR00229">
    <property type="entry name" value="sensory_box"/>
    <property type="match status" value="1"/>
</dbReference>
<keyword evidence="3" id="KW-0597">Phosphoprotein</keyword>
<evidence type="ECO:0000256" key="2">
    <source>
        <dbReference type="ARBA" id="ARBA00012438"/>
    </source>
</evidence>
<dbReference type="Gene3D" id="3.30.450.20">
    <property type="entry name" value="PAS domain"/>
    <property type="match status" value="1"/>
</dbReference>
<dbReference type="Pfam" id="PF02518">
    <property type="entry name" value="HATPase_c"/>
    <property type="match status" value="1"/>
</dbReference>
<accession>A0A345E0L1</accession>
<evidence type="ECO:0000256" key="5">
    <source>
        <dbReference type="ARBA" id="ARBA00022777"/>
    </source>
</evidence>
<evidence type="ECO:0000256" key="3">
    <source>
        <dbReference type="ARBA" id="ARBA00022553"/>
    </source>
</evidence>
<dbReference type="PRINTS" id="PR00344">
    <property type="entry name" value="BCTRLSENSOR"/>
</dbReference>
<dbReference type="InterPro" id="IPR005467">
    <property type="entry name" value="His_kinase_dom"/>
</dbReference>
<dbReference type="AlphaFoldDB" id="A0A345E0L1"/>
<gene>
    <name evidence="10" type="ORF">DU500_04365</name>
</gene>
<evidence type="ECO:0000313" key="11">
    <source>
        <dbReference type="Proteomes" id="UP000253273"/>
    </source>
</evidence>
<dbReference type="OrthoDB" id="8127at2157"/>
<feature type="compositionally biased region" description="Basic and acidic residues" evidence="7">
    <location>
        <begin position="538"/>
        <end position="551"/>
    </location>
</feature>
<dbReference type="RefSeq" id="WP_114584882.1">
    <property type="nucleotide sequence ID" value="NZ_CP031150.1"/>
</dbReference>
<dbReference type="SUPFAM" id="SSF55874">
    <property type="entry name" value="ATPase domain of HSP90 chaperone/DNA topoisomerase II/histidine kinase"/>
    <property type="match status" value="1"/>
</dbReference>
<keyword evidence="11" id="KW-1185">Reference proteome</keyword>
<dbReference type="SUPFAM" id="SSF52172">
    <property type="entry name" value="CheY-like"/>
    <property type="match status" value="1"/>
</dbReference>
<reference evidence="10 11" key="1">
    <citation type="submission" date="2018-07" db="EMBL/GenBank/DDBJ databases">
        <title>Genome sequences of Haloplanus sp. CBA1113.</title>
        <authorList>
            <person name="Kim Y.B."/>
            <person name="Roh S.W."/>
        </authorList>
    </citation>
    <scope>NUCLEOTIDE SEQUENCE [LARGE SCALE GENOMIC DNA]</scope>
    <source>
        <strain evidence="10 11">CBA1113</strain>
    </source>
</reference>
<evidence type="ECO:0000256" key="6">
    <source>
        <dbReference type="ARBA" id="ARBA00023012"/>
    </source>
</evidence>
<feature type="domain" description="Histidine kinase" evidence="8">
    <location>
        <begin position="424"/>
        <end position="636"/>
    </location>
</feature>
<dbReference type="GO" id="GO:0000155">
    <property type="term" value="F:phosphorelay sensor kinase activity"/>
    <property type="evidence" value="ECO:0007669"/>
    <property type="project" value="InterPro"/>
</dbReference>
<dbReference type="PROSITE" id="PS50113">
    <property type="entry name" value="PAC"/>
    <property type="match status" value="1"/>
</dbReference>
<dbReference type="InterPro" id="IPR004358">
    <property type="entry name" value="Sig_transdc_His_kin-like_C"/>
</dbReference>
<dbReference type="Proteomes" id="UP000253273">
    <property type="component" value="Chromosome"/>
</dbReference>
<dbReference type="PROSITE" id="PS50109">
    <property type="entry name" value="HIS_KIN"/>
    <property type="match status" value="1"/>
</dbReference>
<dbReference type="SMART" id="SM00387">
    <property type="entry name" value="HATPase_c"/>
    <property type="match status" value="1"/>
</dbReference>
<dbReference type="Pfam" id="PF13185">
    <property type="entry name" value="GAF_2"/>
    <property type="match status" value="1"/>
</dbReference>
<dbReference type="EC" id="2.7.13.3" evidence="2"/>
<dbReference type="PANTHER" id="PTHR43711:SF1">
    <property type="entry name" value="HISTIDINE KINASE 1"/>
    <property type="match status" value="1"/>
</dbReference>
<dbReference type="Gene3D" id="1.10.287.130">
    <property type="match status" value="1"/>
</dbReference>
<dbReference type="InterPro" id="IPR003018">
    <property type="entry name" value="GAF"/>
</dbReference>
<dbReference type="InterPro" id="IPR003594">
    <property type="entry name" value="HATPase_dom"/>
</dbReference>
<evidence type="ECO:0000256" key="4">
    <source>
        <dbReference type="ARBA" id="ARBA00022679"/>
    </source>
</evidence>
<dbReference type="SMART" id="SM00388">
    <property type="entry name" value="HisKA"/>
    <property type="match status" value="1"/>
</dbReference>
<sequence>MCQPTSDPSVDALYVGTDADGLSRADDRLSVRRATTAGDALATLDADTSVDCVVSEASLPEMGALAFFEAVRDLYEDIPFVLAVGPDPDALVGDALDAGVTDCVRVAGATGPDLLAHRVRATVERHRTESRLRAERAQYRQLFADAPVMYVVFRSVDDEPVIEDCNDRFLDRLGYERDDLLDRSVWDIYADESMDRAVDGFDSGRRGTFGQQERTLVAVDGERVDTLFRAGPRLDAAGDVIGTIGLYVDITAQKRRERTLERLHDATRNLLRAGTHTQVADIVTDAVRDVLGYPMNLVRLVDGDELHPVAITDEAERRLGERPVYRVGEGTAGRAFDEGETLVYDDVRAVEDGYDRTNARASMFVPIGDHGVLSVGDTEVGTFDRLDRHLAEVFAANAATALTLLDRTRDLERQNERLEEFASVVSHDLRTPLTVVEGSLELARERYDDEDLDRAARSLDRAFDLIEELLALARTADAADRRPVDVSAVAEACWRTADTDGAALVVESDPTVRADEARLRRLLENLFRNCVEHGSTNNRRESAGDSVEHGSTDTPPPPEADDDVTVTVGSLPDGFYVEDDGPGLPDDGDVFEAGYTTGSEGTGLGLAIVERIAREHGWSVDAVEADGGGARFEFRS</sequence>
<dbReference type="InterPro" id="IPR036890">
    <property type="entry name" value="HATPase_C_sf"/>
</dbReference>
<dbReference type="SUPFAM" id="SSF55781">
    <property type="entry name" value="GAF domain-like"/>
    <property type="match status" value="1"/>
</dbReference>
<dbReference type="Gene3D" id="3.30.450.40">
    <property type="match status" value="1"/>
</dbReference>
<evidence type="ECO:0000256" key="1">
    <source>
        <dbReference type="ARBA" id="ARBA00000085"/>
    </source>
</evidence>
<dbReference type="GeneID" id="37282592"/>
<evidence type="ECO:0000313" key="10">
    <source>
        <dbReference type="EMBL" id="AXG05733.1"/>
    </source>
</evidence>
<feature type="domain" description="PAC" evidence="9">
    <location>
        <begin position="210"/>
        <end position="262"/>
    </location>
</feature>
<dbReference type="Pfam" id="PF13426">
    <property type="entry name" value="PAS_9"/>
    <property type="match status" value="1"/>
</dbReference>
<dbReference type="InterPro" id="IPR036097">
    <property type="entry name" value="HisK_dim/P_sf"/>
</dbReference>
<evidence type="ECO:0000259" key="9">
    <source>
        <dbReference type="PROSITE" id="PS50113"/>
    </source>
</evidence>
<dbReference type="SMART" id="SM00065">
    <property type="entry name" value="GAF"/>
    <property type="match status" value="1"/>
</dbReference>
<dbReference type="SUPFAM" id="SSF55785">
    <property type="entry name" value="PYP-like sensor domain (PAS domain)"/>
    <property type="match status" value="1"/>
</dbReference>
<evidence type="ECO:0000259" key="8">
    <source>
        <dbReference type="PROSITE" id="PS50109"/>
    </source>
</evidence>
<dbReference type="SMART" id="SM00091">
    <property type="entry name" value="PAS"/>
    <property type="match status" value="1"/>
</dbReference>
<dbReference type="InterPro" id="IPR011006">
    <property type="entry name" value="CheY-like_superfamily"/>
</dbReference>
<dbReference type="CDD" id="cd00082">
    <property type="entry name" value="HisKA"/>
    <property type="match status" value="1"/>
</dbReference>